<dbReference type="PROSITE" id="PS51257">
    <property type="entry name" value="PROKAR_LIPOPROTEIN"/>
    <property type="match status" value="1"/>
</dbReference>
<dbReference type="Proteomes" id="UP000290942">
    <property type="component" value="Chromosome"/>
</dbReference>
<evidence type="ECO:0000313" key="3">
    <source>
        <dbReference type="Proteomes" id="UP000290942"/>
    </source>
</evidence>
<dbReference type="AlphaFoldDB" id="A0A449A8E0"/>
<feature type="signal peptide" evidence="1">
    <location>
        <begin position="1"/>
        <end position="20"/>
    </location>
</feature>
<proteinExistence type="predicted"/>
<dbReference type="RefSeq" id="WP_129687407.1">
    <property type="nucleotide sequence ID" value="NZ_LR214970.1"/>
</dbReference>
<protein>
    <recommendedName>
        <fullName evidence="4">Lipoprotein</fullName>
    </recommendedName>
</protein>
<reference evidence="2 3" key="1">
    <citation type="submission" date="2019-01" db="EMBL/GenBank/DDBJ databases">
        <authorList>
            <consortium name="Pathogen Informatics"/>
        </authorList>
    </citation>
    <scope>NUCLEOTIDE SEQUENCE [LARGE SCALE GENOMIC DNA]</scope>
    <source>
        <strain evidence="2 3">NCTC10122</strain>
    </source>
</reference>
<feature type="chain" id="PRO_5019448407" description="Lipoprotein" evidence="1">
    <location>
        <begin position="21"/>
        <end position="354"/>
    </location>
</feature>
<keyword evidence="1" id="KW-0732">Signal</keyword>
<evidence type="ECO:0000256" key="1">
    <source>
        <dbReference type="SAM" id="SignalP"/>
    </source>
</evidence>
<organism evidence="2 3">
    <name type="scientific">Mycoplasmopsis bovigenitalium</name>
    <dbReference type="NCBI Taxonomy" id="2112"/>
    <lineage>
        <taxon>Bacteria</taxon>
        <taxon>Bacillati</taxon>
        <taxon>Mycoplasmatota</taxon>
        <taxon>Mycoplasmoidales</taxon>
        <taxon>Metamycoplasmataceae</taxon>
        <taxon>Mycoplasmopsis</taxon>
    </lineage>
</organism>
<name>A0A449A8E0_9BACT</name>
<gene>
    <name evidence="2" type="ORF">NCTC10122_00038</name>
</gene>
<evidence type="ECO:0008006" key="4">
    <source>
        <dbReference type="Google" id="ProtNLM"/>
    </source>
</evidence>
<sequence length="354" mass="42569">MVKLLLIPLIFPLLAVGSCANKFEYSDEQKRVQKLISRDFKLKFNIEKTKFFKPFIYNFSVTDNDEPYKYEGIYHLYKDFFENIDSKSYFYNTEYISFLGLNSFEFNKKTWKDYQPLSYIKNEKSSEISSNVISLDNFFQNEFNIEYHSNIFYQEPLNYKETKYKMQSYRDFVLSHWERPHINDDHYGQIDSGRIGNKYWIDNNFNGTYGDKSTVYNDFYITDVKKYNDSIKIWSSSTFDRDYNYSYSIKDLGSDDEFILKQITIRRDLKLMPFGQFVKIYNRKKPAQNNNKQFQINYLKNDKQEGKRNIYFIVSQNEGHINFVAKAIKPKELINLARHYYGSNNDGKDIFIYI</sequence>
<evidence type="ECO:0000313" key="2">
    <source>
        <dbReference type="EMBL" id="VEU60450.1"/>
    </source>
</evidence>
<dbReference type="EMBL" id="LR214970">
    <property type="protein sequence ID" value="VEU60450.1"/>
    <property type="molecule type" value="Genomic_DNA"/>
</dbReference>
<accession>A0A449A8E0</accession>